<evidence type="ECO:0000256" key="5">
    <source>
        <dbReference type="ARBA" id="ARBA00023136"/>
    </source>
</evidence>
<dbReference type="InterPro" id="IPR045069">
    <property type="entry name" value="MATE_euk"/>
</dbReference>
<keyword evidence="4 7" id="KW-1133">Transmembrane helix</keyword>
<dbReference type="CDD" id="cd13132">
    <property type="entry name" value="MATE_eukaryotic"/>
    <property type="match status" value="1"/>
</dbReference>
<feature type="transmembrane region" description="Helical" evidence="7">
    <location>
        <begin position="134"/>
        <end position="160"/>
    </location>
</feature>
<feature type="transmembrane region" description="Helical" evidence="7">
    <location>
        <begin position="476"/>
        <end position="496"/>
    </location>
</feature>
<evidence type="ECO:0000256" key="1">
    <source>
        <dbReference type="ARBA" id="ARBA00004141"/>
    </source>
</evidence>
<feature type="transmembrane region" description="Helical" evidence="7">
    <location>
        <begin position="277"/>
        <end position="302"/>
    </location>
</feature>
<dbReference type="PANTHER" id="PTHR11206">
    <property type="entry name" value="MULTIDRUG RESISTANCE PROTEIN"/>
    <property type="match status" value="1"/>
</dbReference>
<keyword evidence="9" id="KW-1185">Reference proteome</keyword>
<feature type="transmembrane region" description="Helical" evidence="7">
    <location>
        <begin position="180"/>
        <end position="202"/>
    </location>
</feature>
<feature type="compositionally biased region" description="Polar residues" evidence="6">
    <location>
        <begin position="12"/>
        <end position="25"/>
    </location>
</feature>
<proteinExistence type="inferred from homology"/>
<dbReference type="Proteomes" id="UP001150569">
    <property type="component" value="Unassembled WGS sequence"/>
</dbReference>
<organism evidence="8 9">
    <name type="scientific">Tieghemiomyces parasiticus</name>
    <dbReference type="NCBI Taxonomy" id="78921"/>
    <lineage>
        <taxon>Eukaryota</taxon>
        <taxon>Fungi</taxon>
        <taxon>Fungi incertae sedis</taxon>
        <taxon>Zoopagomycota</taxon>
        <taxon>Kickxellomycotina</taxon>
        <taxon>Dimargaritomycetes</taxon>
        <taxon>Dimargaritales</taxon>
        <taxon>Dimargaritaceae</taxon>
        <taxon>Tieghemiomyces</taxon>
    </lineage>
</organism>
<evidence type="ECO:0000256" key="3">
    <source>
        <dbReference type="ARBA" id="ARBA00022692"/>
    </source>
</evidence>
<dbReference type="Pfam" id="PF01554">
    <property type="entry name" value="MatE"/>
    <property type="match status" value="2"/>
</dbReference>
<feature type="transmembrane region" description="Helical" evidence="7">
    <location>
        <begin position="402"/>
        <end position="423"/>
    </location>
</feature>
<sequence>MSYSTLPRIPSGWSQSDSQASTSPVSPEEGVVQSVIKIPSTTYLGVESTVAPTPQFERNTADLTSNERAALLASSSSAVAGSAADAPDQWAWRDVGCEARTLGRLSAPITLAASLQILNILVPGMVLGRLGTDAIAASALAMSVASFSAAAPLIGLLSALDTLCSQAATGSSRPGLPGIYLQRCLLLCIASFIPSVILWWNIHPIFIYLRQDPVIAAMAAHYLRYVTFSLFFTLAFESIKKFFIAQGFHHAISLVQVLGTPITLASVYFLAVHPATSIGYVGIPASVAISYALSSLMAFAWLKTYGGSRGWTGLSWEAFRGWGRMARLAVPGAVMVSSEIVALDLLTVATSYLGPTALAAQAIVSMTIQSSGTLLMGLSAVTANRVGNLLGLAQPHRARNAATAALGCGTIVGIVLGVILYSLRGQWSYIFNPDPEVHAIVKRMIPLLASLLALTVITALSLGILRGQGRPKIGAYMNLASFYLVAAPVGFLTLRYTSMGIVGLWLSFFMAVLTSGLGQLVFLLRTNWYDQVLKCEARLAHDGHHEGLMTPENHPSA</sequence>
<feature type="region of interest" description="Disordered" evidence="6">
    <location>
        <begin position="1"/>
        <end position="30"/>
    </location>
</feature>
<comment type="subcellular location">
    <subcellularLocation>
        <location evidence="1">Membrane</location>
        <topology evidence="1">Multi-pass membrane protein</topology>
    </subcellularLocation>
</comment>
<name>A0A9W8AFK8_9FUNG</name>
<gene>
    <name evidence="8" type="primary">ERC1_1</name>
    <name evidence="8" type="ORF">IWQ60_003450</name>
</gene>
<evidence type="ECO:0000256" key="2">
    <source>
        <dbReference type="ARBA" id="ARBA00010199"/>
    </source>
</evidence>
<dbReference type="OrthoDB" id="2126698at2759"/>
<reference evidence="8" key="1">
    <citation type="submission" date="2022-07" db="EMBL/GenBank/DDBJ databases">
        <title>Phylogenomic reconstructions and comparative analyses of Kickxellomycotina fungi.</title>
        <authorList>
            <person name="Reynolds N.K."/>
            <person name="Stajich J.E."/>
            <person name="Barry K."/>
            <person name="Grigoriev I.V."/>
            <person name="Crous P."/>
            <person name="Smith M.E."/>
        </authorList>
    </citation>
    <scope>NUCLEOTIDE SEQUENCE</scope>
    <source>
        <strain evidence="8">RSA 861</strain>
    </source>
</reference>
<feature type="transmembrane region" description="Helical" evidence="7">
    <location>
        <begin position="443"/>
        <end position="464"/>
    </location>
</feature>
<dbReference type="InterPro" id="IPR002528">
    <property type="entry name" value="MATE_fam"/>
</dbReference>
<feature type="transmembrane region" description="Helical" evidence="7">
    <location>
        <begin position="214"/>
        <end position="236"/>
    </location>
</feature>
<feature type="transmembrane region" description="Helical" evidence="7">
    <location>
        <begin position="248"/>
        <end position="271"/>
    </location>
</feature>
<evidence type="ECO:0000256" key="7">
    <source>
        <dbReference type="SAM" id="Phobius"/>
    </source>
</evidence>
<comment type="similarity">
    <text evidence="2">Belongs to the multi antimicrobial extrusion (MATE) (TC 2.A.66.1) family.</text>
</comment>
<dbReference type="GO" id="GO:0015297">
    <property type="term" value="F:antiporter activity"/>
    <property type="evidence" value="ECO:0007669"/>
    <property type="project" value="InterPro"/>
</dbReference>
<evidence type="ECO:0000313" key="9">
    <source>
        <dbReference type="Proteomes" id="UP001150569"/>
    </source>
</evidence>
<dbReference type="GO" id="GO:0042910">
    <property type="term" value="F:xenobiotic transmembrane transporter activity"/>
    <property type="evidence" value="ECO:0007669"/>
    <property type="project" value="InterPro"/>
</dbReference>
<dbReference type="GO" id="GO:0016020">
    <property type="term" value="C:membrane"/>
    <property type="evidence" value="ECO:0007669"/>
    <property type="project" value="UniProtKB-SubCell"/>
</dbReference>
<dbReference type="AlphaFoldDB" id="A0A9W8AFK8"/>
<dbReference type="EMBL" id="JANBPT010000147">
    <property type="protein sequence ID" value="KAJ1926863.1"/>
    <property type="molecule type" value="Genomic_DNA"/>
</dbReference>
<keyword evidence="5 7" id="KW-0472">Membrane</keyword>
<accession>A0A9W8AFK8</accession>
<dbReference type="NCBIfam" id="TIGR00797">
    <property type="entry name" value="matE"/>
    <property type="match status" value="1"/>
</dbReference>
<evidence type="ECO:0000313" key="8">
    <source>
        <dbReference type="EMBL" id="KAJ1926863.1"/>
    </source>
</evidence>
<keyword evidence="3 7" id="KW-0812">Transmembrane</keyword>
<feature type="transmembrane region" description="Helical" evidence="7">
    <location>
        <begin position="358"/>
        <end position="381"/>
    </location>
</feature>
<feature type="transmembrane region" description="Helical" evidence="7">
    <location>
        <begin position="109"/>
        <end position="128"/>
    </location>
</feature>
<dbReference type="GO" id="GO:1990961">
    <property type="term" value="P:xenobiotic detoxification by transmembrane export across the plasma membrane"/>
    <property type="evidence" value="ECO:0007669"/>
    <property type="project" value="InterPro"/>
</dbReference>
<comment type="caution">
    <text evidence="8">The sequence shown here is derived from an EMBL/GenBank/DDBJ whole genome shotgun (WGS) entry which is preliminary data.</text>
</comment>
<feature type="transmembrane region" description="Helical" evidence="7">
    <location>
        <begin position="502"/>
        <end position="524"/>
    </location>
</feature>
<protein>
    <submittedName>
        <fullName evidence="8">Ethionine resistance protein</fullName>
    </submittedName>
</protein>
<evidence type="ECO:0000256" key="6">
    <source>
        <dbReference type="SAM" id="MobiDB-lite"/>
    </source>
</evidence>
<evidence type="ECO:0000256" key="4">
    <source>
        <dbReference type="ARBA" id="ARBA00022989"/>
    </source>
</evidence>